<dbReference type="EMBL" id="JBHUCX010000008">
    <property type="protein sequence ID" value="MFD1673613.1"/>
    <property type="molecule type" value="Genomic_DNA"/>
</dbReference>
<feature type="transmembrane region" description="Helical" evidence="1">
    <location>
        <begin position="47"/>
        <end position="65"/>
    </location>
</feature>
<comment type="caution">
    <text evidence="2">The sequence shown here is derived from an EMBL/GenBank/DDBJ whole genome shotgun (WGS) entry which is preliminary data.</text>
</comment>
<proteinExistence type="predicted"/>
<dbReference type="Proteomes" id="UP001597079">
    <property type="component" value="Unassembled WGS sequence"/>
</dbReference>
<dbReference type="InterPro" id="IPR019074">
    <property type="entry name" value="YabQ"/>
</dbReference>
<dbReference type="NCBIfam" id="TIGR02893">
    <property type="entry name" value="spore_yabQ"/>
    <property type="match status" value="1"/>
</dbReference>
<gene>
    <name evidence="2" type="primary">yabQ</name>
    <name evidence="2" type="ORF">ACFSB2_02675</name>
</gene>
<feature type="transmembrane region" description="Helical" evidence="1">
    <location>
        <begin position="113"/>
        <end position="140"/>
    </location>
</feature>
<name>A0ABW4JE67_9BACL</name>
<protein>
    <submittedName>
        <fullName evidence="2">Spore cortex biosynthesis protein YabQ</fullName>
    </submittedName>
</protein>
<feature type="transmembrane region" description="Helical" evidence="1">
    <location>
        <begin position="12"/>
        <end position="35"/>
    </location>
</feature>
<evidence type="ECO:0000313" key="2">
    <source>
        <dbReference type="EMBL" id="MFD1673613.1"/>
    </source>
</evidence>
<feature type="transmembrane region" description="Helical" evidence="1">
    <location>
        <begin position="71"/>
        <end position="92"/>
    </location>
</feature>
<dbReference type="RefSeq" id="WP_377941070.1">
    <property type="nucleotide sequence ID" value="NZ_JBHUCX010000008.1"/>
</dbReference>
<evidence type="ECO:0000256" key="1">
    <source>
        <dbReference type="SAM" id="Phobius"/>
    </source>
</evidence>
<organism evidence="2 3">
    <name type="scientific">Alicyclobacillus fodiniaquatilis</name>
    <dbReference type="NCBI Taxonomy" id="1661150"/>
    <lineage>
        <taxon>Bacteria</taxon>
        <taxon>Bacillati</taxon>
        <taxon>Bacillota</taxon>
        <taxon>Bacilli</taxon>
        <taxon>Bacillales</taxon>
        <taxon>Alicyclobacillaceae</taxon>
        <taxon>Alicyclobacillus</taxon>
    </lineage>
</organism>
<evidence type="ECO:0000313" key="3">
    <source>
        <dbReference type="Proteomes" id="UP001597079"/>
    </source>
</evidence>
<sequence length="199" mass="23396">MIDVMTNAGYVVWMLIAGWCMGSVFDFYSTVTGATRYLRWLRPILDLFFWIASGLAVYYLTFITIQGEFRMYTFLLICVGYLVYRAVFRRVVTRSAFAIVRFVKALILFFGRFFYRLIGIPVLTFVRAVFALVRIVYVIGCRLENGVAATVSVILKIVFFPVRNLMTPERRWRKKLQEWEQGFWVWLSNLLKKKPRSVS</sequence>
<reference evidence="3" key="1">
    <citation type="journal article" date="2019" name="Int. J. Syst. Evol. Microbiol.">
        <title>The Global Catalogue of Microorganisms (GCM) 10K type strain sequencing project: providing services to taxonomists for standard genome sequencing and annotation.</title>
        <authorList>
            <consortium name="The Broad Institute Genomics Platform"/>
            <consortium name="The Broad Institute Genome Sequencing Center for Infectious Disease"/>
            <person name="Wu L."/>
            <person name="Ma J."/>
        </authorList>
    </citation>
    <scope>NUCLEOTIDE SEQUENCE [LARGE SCALE GENOMIC DNA]</scope>
    <source>
        <strain evidence="3">CGMCC 1.12286</strain>
    </source>
</reference>
<keyword evidence="1" id="KW-1133">Transmembrane helix</keyword>
<keyword evidence="1" id="KW-0812">Transmembrane</keyword>
<keyword evidence="3" id="KW-1185">Reference proteome</keyword>
<feature type="transmembrane region" description="Helical" evidence="1">
    <location>
        <begin position="146"/>
        <end position="166"/>
    </location>
</feature>
<accession>A0ABW4JE67</accession>
<dbReference type="Pfam" id="PF09578">
    <property type="entry name" value="Spore_YabQ"/>
    <property type="match status" value="1"/>
</dbReference>
<keyword evidence="1" id="KW-0472">Membrane</keyword>